<organism evidence="9">
    <name type="scientific">mine drainage metagenome</name>
    <dbReference type="NCBI Taxonomy" id="410659"/>
    <lineage>
        <taxon>unclassified sequences</taxon>
        <taxon>metagenomes</taxon>
        <taxon>ecological metagenomes</taxon>
    </lineage>
</organism>
<evidence type="ECO:0000259" key="7">
    <source>
        <dbReference type="Pfam" id="PF14684"/>
    </source>
</evidence>
<dbReference type="SUPFAM" id="SSF50156">
    <property type="entry name" value="PDZ domain-like"/>
    <property type="match status" value="1"/>
</dbReference>
<dbReference type="InterPro" id="IPR029045">
    <property type="entry name" value="ClpP/crotonase-like_dom_sf"/>
</dbReference>
<dbReference type="InterPro" id="IPR036034">
    <property type="entry name" value="PDZ_sf"/>
</dbReference>
<dbReference type="InterPro" id="IPR028204">
    <property type="entry name" value="Tricorn_C1"/>
</dbReference>
<dbReference type="GO" id="GO:0008236">
    <property type="term" value="F:serine-type peptidase activity"/>
    <property type="evidence" value="ECO:0007669"/>
    <property type="project" value="UniProtKB-KW"/>
</dbReference>
<evidence type="ECO:0000256" key="4">
    <source>
        <dbReference type="ARBA" id="ARBA00022670"/>
    </source>
</evidence>
<name>T1BZI9_9ZZZZ</name>
<evidence type="ECO:0000256" key="3">
    <source>
        <dbReference type="ARBA" id="ARBA00022490"/>
    </source>
</evidence>
<evidence type="ECO:0000256" key="5">
    <source>
        <dbReference type="ARBA" id="ARBA00022801"/>
    </source>
</evidence>
<evidence type="ECO:0000259" key="8">
    <source>
        <dbReference type="Pfam" id="PF14685"/>
    </source>
</evidence>
<keyword evidence="5" id="KW-0378">Hydrolase</keyword>
<evidence type="ECO:0000256" key="6">
    <source>
        <dbReference type="ARBA" id="ARBA00022825"/>
    </source>
</evidence>
<dbReference type="GO" id="GO:0006508">
    <property type="term" value="P:proteolysis"/>
    <property type="evidence" value="ECO:0007669"/>
    <property type="project" value="UniProtKB-KW"/>
</dbReference>
<proteinExistence type="inferred from homology"/>
<comment type="similarity">
    <text evidence="2">Belongs to the peptidase S41B family.</text>
</comment>
<evidence type="ECO:0000313" key="9">
    <source>
        <dbReference type="EMBL" id="EQD78656.1"/>
    </source>
</evidence>
<protein>
    <submittedName>
        <fullName evidence="9">Tricorn protease</fullName>
    </submittedName>
</protein>
<dbReference type="InterPro" id="IPR012393">
    <property type="entry name" value="Tricorn_protease"/>
</dbReference>
<dbReference type="SUPFAM" id="SSF69304">
    <property type="entry name" value="Tricorn protease N-terminal domain"/>
    <property type="match status" value="1"/>
</dbReference>
<keyword evidence="6" id="KW-0720">Serine protease</keyword>
<gene>
    <name evidence="9" type="ORF">B1B_00600</name>
</gene>
<reference evidence="9" key="2">
    <citation type="journal article" date="2014" name="ISME J.">
        <title>Microbial stratification in low pH oxic and suboxic macroscopic growths along an acid mine drainage.</title>
        <authorList>
            <person name="Mendez-Garcia C."/>
            <person name="Mesa V."/>
            <person name="Sprenger R.R."/>
            <person name="Richter M."/>
            <person name="Diez M.S."/>
            <person name="Solano J."/>
            <person name="Bargiela R."/>
            <person name="Golyshina O.V."/>
            <person name="Manteca A."/>
            <person name="Ramos J.L."/>
            <person name="Gallego J.R."/>
            <person name="Llorente I."/>
            <person name="Martins Dos Santos V.A."/>
            <person name="Jensen O.N."/>
            <person name="Pelaez A.I."/>
            <person name="Sanchez J."/>
            <person name="Ferrer M."/>
        </authorList>
    </citation>
    <scope>NUCLEOTIDE SEQUENCE</scope>
</reference>
<dbReference type="EMBL" id="AUZY01000458">
    <property type="protein sequence ID" value="EQD78656.1"/>
    <property type="molecule type" value="Genomic_DNA"/>
</dbReference>
<dbReference type="InterPro" id="IPR029414">
    <property type="entry name" value="Tricorn_PDZ"/>
</dbReference>
<dbReference type="Gene3D" id="2.30.42.10">
    <property type="match status" value="1"/>
</dbReference>
<dbReference type="PANTHER" id="PTHR43253">
    <property type="entry name" value="TRICORN PROTEASE HOMOLOG 2-RELATED"/>
    <property type="match status" value="1"/>
</dbReference>
<evidence type="ECO:0000256" key="1">
    <source>
        <dbReference type="ARBA" id="ARBA00004496"/>
    </source>
</evidence>
<feature type="non-terminal residue" evidence="9">
    <location>
        <position position="1"/>
    </location>
</feature>
<dbReference type="Pfam" id="PF14685">
    <property type="entry name" value="PDZ_Tricorn"/>
    <property type="match status" value="1"/>
</dbReference>
<dbReference type="Gene3D" id="3.30.750.44">
    <property type="match status" value="1"/>
</dbReference>
<dbReference type="InterPro" id="IPR015943">
    <property type="entry name" value="WD40/YVTN_repeat-like_dom_sf"/>
</dbReference>
<comment type="caution">
    <text evidence="9">The sequence shown here is derived from an EMBL/GenBank/DDBJ whole genome shotgun (WGS) entry which is preliminary data.</text>
</comment>
<accession>T1BZI9</accession>
<keyword evidence="3" id="KW-0963">Cytoplasm</keyword>
<dbReference type="AlphaFoldDB" id="T1BZI9"/>
<reference evidence="9" key="1">
    <citation type="submission" date="2013-08" db="EMBL/GenBank/DDBJ databases">
        <authorList>
            <person name="Mendez C."/>
            <person name="Richter M."/>
            <person name="Ferrer M."/>
            <person name="Sanchez J."/>
        </authorList>
    </citation>
    <scope>NUCLEOTIDE SEQUENCE</scope>
</reference>
<feature type="domain" description="Tricorn protease PDZ" evidence="8">
    <location>
        <begin position="327"/>
        <end position="408"/>
    </location>
</feature>
<keyword evidence="4 9" id="KW-0645">Protease</keyword>
<sequence length="428" mass="48485">EEISWHPSEKWIAVSYPEGMSEGGLLTSIVIIDIRTGKKTWVTSKSAIDFSPSFDPTGRYLFYLSERAMDPIYDKIVFDLGFPKASKPFVVTLDKEESSPIWNRIGTSRSKGTSTHFPDISFEGIMNRTVPLPVDSAEFKKIEAVNDGALLLRFPVEGVMKNAGSTRSDGELLVFDLTTGKVKTVLTGISGFRVSGNRGRILTRKKDKFSIHDLDMLSKSEGEKSKWHEDDLSKLDLSRIRSEVNPRSEWKQMFLETWCTMKEKYWKEEKINEFWDSVKDKYLGFVNEVNSRFELSDVLKEMQGETGTSHSYERGGEIYRSSYPRIGKLGATFEHKNGRYFIKKIFCGDPSNLDERSPLLAPGVDIREGDELVSINHVGAGAEMPPGRLLENLADTLIELEIKRARKNKSILREDAKERTQCNIQGLG</sequence>
<feature type="domain" description="Tricorn protease C1" evidence="7">
    <location>
        <begin position="246"/>
        <end position="304"/>
    </location>
</feature>
<evidence type="ECO:0000256" key="2">
    <source>
        <dbReference type="ARBA" id="ARBA00008524"/>
    </source>
</evidence>
<dbReference type="Pfam" id="PF26550">
    <property type="entry name" value="Tricorn_2nd"/>
    <property type="match status" value="1"/>
</dbReference>
<comment type="subcellular location">
    <subcellularLocation>
        <location evidence="1">Cytoplasm</location>
    </subcellularLocation>
</comment>
<dbReference type="GO" id="GO:0005737">
    <property type="term" value="C:cytoplasm"/>
    <property type="evidence" value="ECO:0007669"/>
    <property type="project" value="UniProtKB-SubCell"/>
</dbReference>
<dbReference type="SUPFAM" id="SSF52096">
    <property type="entry name" value="ClpP/crotonase"/>
    <property type="match status" value="1"/>
</dbReference>
<dbReference type="Pfam" id="PF14684">
    <property type="entry name" value="Tricorn_C1"/>
    <property type="match status" value="1"/>
</dbReference>
<dbReference type="PANTHER" id="PTHR43253:SF1">
    <property type="entry name" value="TRICORN PROTEASE HOMOLOG 2-RELATED"/>
    <property type="match status" value="1"/>
</dbReference>
<dbReference type="Gene3D" id="2.130.10.10">
    <property type="entry name" value="YVTN repeat-like/Quinoprotein amine dehydrogenase"/>
    <property type="match status" value="1"/>
</dbReference>